<dbReference type="Proteomes" id="UP000053240">
    <property type="component" value="Unassembled WGS sequence"/>
</dbReference>
<dbReference type="InParanoid" id="A0A194R5M2"/>
<protein>
    <submittedName>
        <fullName evidence="2">Uncharacterized protein</fullName>
    </submittedName>
</protein>
<organism evidence="2 3">
    <name type="scientific">Papilio machaon</name>
    <name type="common">Old World swallowtail butterfly</name>
    <dbReference type="NCBI Taxonomy" id="76193"/>
    <lineage>
        <taxon>Eukaryota</taxon>
        <taxon>Metazoa</taxon>
        <taxon>Ecdysozoa</taxon>
        <taxon>Arthropoda</taxon>
        <taxon>Hexapoda</taxon>
        <taxon>Insecta</taxon>
        <taxon>Pterygota</taxon>
        <taxon>Neoptera</taxon>
        <taxon>Endopterygota</taxon>
        <taxon>Lepidoptera</taxon>
        <taxon>Glossata</taxon>
        <taxon>Ditrysia</taxon>
        <taxon>Papilionoidea</taxon>
        <taxon>Papilionidae</taxon>
        <taxon>Papilioninae</taxon>
        <taxon>Papilio</taxon>
    </lineage>
</organism>
<name>A0A194R5M2_PAPMA</name>
<dbReference type="AlphaFoldDB" id="A0A194R5M2"/>
<evidence type="ECO:0000256" key="1">
    <source>
        <dbReference type="SAM" id="MobiDB-lite"/>
    </source>
</evidence>
<reference evidence="2 3" key="1">
    <citation type="journal article" date="2015" name="Nat. Commun.">
        <title>Outbred genome sequencing and CRISPR/Cas9 gene editing in butterflies.</title>
        <authorList>
            <person name="Li X."/>
            <person name="Fan D."/>
            <person name="Zhang W."/>
            <person name="Liu G."/>
            <person name="Zhang L."/>
            <person name="Zhao L."/>
            <person name="Fang X."/>
            <person name="Chen L."/>
            <person name="Dong Y."/>
            <person name="Chen Y."/>
            <person name="Ding Y."/>
            <person name="Zhao R."/>
            <person name="Feng M."/>
            <person name="Zhu Y."/>
            <person name="Feng Y."/>
            <person name="Jiang X."/>
            <person name="Zhu D."/>
            <person name="Xiang H."/>
            <person name="Feng X."/>
            <person name="Li S."/>
            <person name="Wang J."/>
            <person name="Zhang G."/>
            <person name="Kronforst M.R."/>
            <person name="Wang W."/>
        </authorList>
    </citation>
    <scope>NUCLEOTIDE SEQUENCE [LARGE SCALE GENOMIC DNA]</scope>
    <source>
        <strain evidence="2">Ya'a_city_454_Pm</strain>
        <tissue evidence="2">Whole body</tissue>
    </source>
</reference>
<dbReference type="EMBL" id="KQ460761">
    <property type="protein sequence ID" value="KPJ12535.1"/>
    <property type="molecule type" value="Genomic_DNA"/>
</dbReference>
<gene>
    <name evidence="2" type="ORF">RR48_06675</name>
</gene>
<keyword evidence="3" id="KW-1185">Reference proteome</keyword>
<sequence>MLPVFLLAGTARYNCEPVSGFNYAHGNGPSQFGDLLRPPPPPLPIAPAPFHGGKPQQQIKEFRYQYQTTYSPAVSTIPPSSEFKFPAPFYKQYNFDFVPSPQPFTTTPSPTFFQKISGWLFPSQQTAAEGPKINLEPFKKDCNPCNLVPWVPVIKYNLGNKNVQESNSPTYRPSGPTSLVQNVVQYRPQPFNFQRSQEHKTNEVINKPHVFYGVPEQSQLNVNPSSTYGPPSASQQISISAQNSLSSIHSVSSSYGVPKTASSSFRQLSSSYELPNTYSFTTSTYNPNTYGTPSIAFDFSQKVTTNSPVNIPNNIPGVTPVGHDLDILNVVTPPNHIQLPNVGYPKGFKNSYGEDISNTNALNIPYTFASLEAASSKIQPQVITNNIVKSFEPNVSIALANPAPFTLNKGRNIHTLQPVALPNLSVSPLPPIFNARPFRPISSSFPTDVIYGINHMKKTSENVNVAQSVPIAEFVHSIEYPTTIIQSPVIEIDATKSANHNKTYRNIPNSYVIDEVRDITPQASEDHISSAKVNQDVSFETTGLETGNNLYESDLPTDMRQNPHIPSNHRQVFADLRGVNDEDLDRYRTESNLQHIDSPLLYLKPSAPHKNYENFVTAASTPSSMSIGQNDYEIYDEIVTTRAPIQTTTEDKYDTRQNNQKDLSSASDGRESQPKIVQIIVPYVNEQSQRSNNKEMRSVSQEAQPFVTKEEHLGRKVPSNTEISYFNTAIETSTIPTTTTDHISTVTEEHNSEINNTPTVLNDFYDVKEPPFDIIKLQHTIDDWTEQEYSNHYSTPDRTRSNEKYAKQIPDDFFTTVIPPQDHKATEYNYEDYDHEGSSSVQHSVTETRNNTLSKSVKEYNIIERTKNKQLIEKGEDPDENKKPRIYTAASSFRSSTTTPAPWGLIQTSISPLTKEKVYVVTSKPWSEKTQTATEIVHETEKEQKFESKKINSNNYDEFTLDNFPFTSPRFSNRPSFGFTASGPVSLDSIKSDSSYGFSKGWHQSINNLRSLYASESTHSSEGSDS</sequence>
<proteinExistence type="predicted"/>
<feature type="region of interest" description="Disordered" evidence="1">
    <location>
        <begin position="645"/>
        <end position="674"/>
    </location>
</feature>
<evidence type="ECO:0000313" key="2">
    <source>
        <dbReference type="EMBL" id="KPJ12535.1"/>
    </source>
</evidence>
<accession>A0A194R5M2</accession>
<dbReference type="STRING" id="76193.A0A194R5M2"/>
<evidence type="ECO:0000313" key="3">
    <source>
        <dbReference type="Proteomes" id="UP000053240"/>
    </source>
</evidence>
<feature type="compositionally biased region" description="Polar residues" evidence="1">
    <location>
        <begin position="656"/>
        <end position="667"/>
    </location>
</feature>